<feature type="chain" id="PRO_5002876946" description="Antimicrobial peptide 1" evidence="1">
    <location>
        <begin position="22"/>
        <end position="105"/>
    </location>
</feature>
<evidence type="ECO:0000256" key="1">
    <source>
        <dbReference type="SAM" id="SignalP"/>
    </source>
</evidence>
<dbReference type="Pfam" id="PF09117">
    <property type="entry name" value="MiAMP1"/>
    <property type="match status" value="1"/>
</dbReference>
<dbReference type="Gene3D" id="2.60.20.30">
    <property type="match status" value="1"/>
</dbReference>
<dbReference type="AlphaFoldDB" id="B8LM35"/>
<protein>
    <recommendedName>
        <fullName evidence="3">Antimicrobial peptide 1</fullName>
    </recommendedName>
</protein>
<evidence type="ECO:0000313" key="2">
    <source>
        <dbReference type="EMBL" id="ABR16715.1"/>
    </source>
</evidence>
<proteinExistence type="evidence at transcript level"/>
<reference evidence="2" key="1">
    <citation type="submission" date="2007-06" db="EMBL/GenBank/DDBJ databases">
        <title>Full length cDNA sequences from Sitka Spruce (Picea sitchensis).</title>
        <authorList>
            <person name="Ralph S.G."/>
            <person name="Chun H.E."/>
            <person name="Liao N."/>
            <person name="Ali J."/>
            <person name="Reid K."/>
            <person name="Kolosova N."/>
            <person name="Cooper N."/>
            <person name="Cullis C."/>
            <person name="Jancsik S."/>
            <person name="Moore R."/>
            <person name="Mayo M."/>
            <person name="Wagner S."/>
            <person name="Holt R.A."/>
            <person name="Jones S.J.M."/>
            <person name="Marra M.A."/>
            <person name="Ritland C.E."/>
            <person name="Ritland K."/>
            <person name="Bohlmann J."/>
        </authorList>
    </citation>
    <scope>NUCLEOTIDE SEQUENCE</scope>
    <source>
        <tissue evidence="2">Green portion of the leader tissue</tissue>
    </source>
</reference>
<dbReference type="GO" id="GO:0045926">
    <property type="term" value="P:negative regulation of growth"/>
    <property type="evidence" value="ECO:0007669"/>
    <property type="project" value="InterPro"/>
</dbReference>
<accession>B8LM35</accession>
<dbReference type="EMBL" id="EF676834">
    <property type="protein sequence ID" value="ABR16715.1"/>
    <property type="molecule type" value="mRNA"/>
</dbReference>
<evidence type="ECO:0008006" key="3">
    <source>
        <dbReference type="Google" id="ProtNLM"/>
    </source>
</evidence>
<feature type="signal peptide" evidence="1">
    <location>
        <begin position="1"/>
        <end position="21"/>
    </location>
</feature>
<name>B8LM35_PICSI</name>
<dbReference type="SUPFAM" id="SSF49695">
    <property type="entry name" value="gamma-Crystallin-like"/>
    <property type="match status" value="1"/>
</dbReference>
<sequence length="105" mass="11639">MEAKRFTYIMFLSVCLILVSARPSKGSYFTAWEAAGCNNQSVQYSKCGCSNIDDKFHGGYEFVFEGQSAAAYNTEICNGPPHTRFAGRGVQDCSGFGWKSFFIQC</sequence>
<keyword evidence="1" id="KW-0732">Signal</keyword>
<dbReference type="InterPro" id="IPR011024">
    <property type="entry name" value="G_crystallin-like"/>
</dbReference>
<organism evidence="2">
    <name type="scientific">Picea sitchensis</name>
    <name type="common">Sitka spruce</name>
    <name type="synonym">Pinus sitchensis</name>
    <dbReference type="NCBI Taxonomy" id="3332"/>
    <lineage>
        <taxon>Eukaryota</taxon>
        <taxon>Viridiplantae</taxon>
        <taxon>Streptophyta</taxon>
        <taxon>Embryophyta</taxon>
        <taxon>Tracheophyta</taxon>
        <taxon>Spermatophyta</taxon>
        <taxon>Pinopsida</taxon>
        <taxon>Pinidae</taxon>
        <taxon>Conifers I</taxon>
        <taxon>Pinales</taxon>
        <taxon>Pinaceae</taxon>
        <taxon>Picea</taxon>
    </lineage>
</organism>
<dbReference type="InterPro" id="IPR015791">
    <property type="entry name" value="Antimic/Inh_G_crystallin-like"/>
</dbReference>
<dbReference type="InterPro" id="IPR015201">
    <property type="entry name" value="Antimicrobial_MiAMP1"/>
</dbReference>
<dbReference type="GO" id="GO:0006952">
    <property type="term" value="P:defense response"/>
    <property type="evidence" value="ECO:0007669"/>
    <property type="project" value="InterPro"/>
</dbReference>